<feature type="region of interest" description="Disordered" evidence="1">
    <location>
        <begin position="103"/>
        <end position="136"/>
    </location>
</feature>
<evidence type="ECO:0000313" key="2">
    <source>
        <dbReference type="EMBL" id="OJJ75733.1"/>
    </source>
</evidence>
<feature type="compositionally biased region" description="Basic and acidic residues" evidence="1">
    <location>
        <begin position="103"/>
        <end position="116"/>
    </location>
</feature>
<organism evidence="2 3">
    <name type="scientific">Aspergillus brasiliensis (strain CBS 101740 / IMI 381727 / IBT 21946)</name>
    <dbReference type="NCBI Taxonomy" id="767769"/>
    <lineage>
        <taxon>Eukaryota</taxon>
        <taxon>Fungi</taxon>
        <taxon>Dikarya</taxon>
        <taxon>Ascomycota</taxon>
        <taxon>Pezizomycotina</taxon>
        <taxon>Eurotiomycetes</taxon>
        <taxon>Eurotiomycetidae</taxon>
        <taxon>Eurotiales</taxon>
        <taxon>Aspergillaceae</taxon>
        <taxon>Aspergillus</taxon>
        <taxon>Aspergillus subgen. Circumdati</taxon>
    </lineage>
</organism>
<dbReference type="Proteomes" id="UP000184499">
    <property type="component" value="Unassembled WGS sequence"/>
</dbReference>
<dbReference type="RefSeq" id="XP_067482980.1">
    <property type="nucleotide sequence ID" value="XM_067623867.1"/>
</dbReference>
<name>A0A1L9UVL6_ASPBC</name>
<feature type="compositionally biased region" description="Basic and acidic residues" evidence="1">
    <location>
        <begin position="125"/>
        <end position="135"/>
    </location>
</feature>
<dbReference type="VEuPathDB" id="FungiDB:ASPBRDRAFT_380846"/>
<gene>
    <name evidence="2" type="ORF">ASPBRDRAFT_380846</name>
</gene>
<evidence type="ECO:0000313" key="3">
    <source>
        <dbReference type="Proteomes" id="UP000184499"/>
    </source>
</evidence>
<keyword evidence="3" id="KW-1185">Reference proteome</keyword>
<dbReference type="AlphaFoldDB" id="A0A1L9UVL6"/>
<dbReference type="EMBL" id="KV878680">
    <property type="protein sequence ID" value="OJJ75733.1"/>
    <property type="molecule type" value="Genomic_DNA"/>
</dbReference>
<evidence type="ECO:0000256" key="1">
    <source>
        <dbReference type="SAM" id="MobiDB-lite"/>
    </source>
</evidence>
<reference evidence="3" key="1">
    <citation type="journal article" date="2017" name="Genome Biol.">
        <title>Comparative genomics reveals high biological diversity and specific adaptations in the industrially and medically important fungal genus Aspergillus.</title>
        <authorList>
            <person name="de Vries R.P."/>
            <person name="Riley R."/>
            <person name="Wiebenga A."/>
            <person name="Aguilar-Osorio G."/>
            <person name="Amillis S."/>
            <person name="Uchima C.A."/>
            <person name="Anderluh G."/>
            <person name="Asadollahi M."/>
            <person name="Askin M."/>
            <person name="Barry K."/>
            <person name="Battaglia E."/>
            <person name="Bayram O."/>
            <person name="Benocci T."/>
            <person name="Braus-Stromeyer S.A."/>
            <person name="Caldana C."/>
            <person name="Canovas D."/>
            <person name="Cerqueira G.C."/>
            <person name="Chen F."/>
            <person name="Chen W."/>
            <person name="Choi C."/>
            <person name="Clum A."/>
            <person name="Dos Santos R.A."/>
            <person name="Damasio A.R."/>
            <person name="Diallinas G."/>
            <person name="Emri T."/>
            <person name="Fekete E."/>
            <person name="Flipphi M."/>
            <person name="Freyberg S."/>
            <person name="Gallo A."/>
            <person name="Gournas C."/>
            <person name="Habgood R."/>
            <person name="Hainaut M."/>
            <person name="Harispe M.L."/>
            <person name="Henrissat B."/>
            <person name="Hilden K.S."/>
            <person name="Hope R."/>
            <person name="Hossain A."/>
            <person name="Karabika E."/>
            <person name="Karaffa L."/>
            <person name="Karanyi Z."/>
            <person name="Krasevec N."/>
            <person name="Kuo A."/>
            <person name="Kusch H."/>
            <person name="LaButti K."/>
            <person name="Lagendijk E.L."/>
            <person name="Lapidus A."/>
            <person name="Levasseur A."/>
            <person name="Lindquist E."/>
            <person name="Lipzen A."/>
            <person name="Logrieco A.F."/>
            <person name="MacCabe A."/>
            <person name="Maekelae M.R."/>
            <person name="Malavazi I."/>
            <person name="Melin P."/>
            <person name="Meyer V."/>
            <person name="Mielnichuk N."/>
            <person name="Miskei M."/>
            <person name="Molnar A.P."/>
            <person name="Mule G."/>
            <person name="Ngan C.Y."/>
            <person name="Orejas M."/>
            <person name="Orosz E."/>
            <person name="Ouedraogo J.P."/>
            <person name="Overkamp K.M."/>
            <person name="Park H.-S."/>
            <person name="Perrone G."/>
            <person name="Piumi F."/>
            <person name="Punt P.J."/>
            <person name="Ram A.F."/>
            <person name="Ramon A."/>
            <person name="Rauscher S."/>
            <person name="Record E."/>
            <person name="Riano-Pachon D.M."/>
            <person name="Robert V."/>
            <person name="Roehrig J."/>
            <person name="Ruller R."/>
            <person name="Salamov A."/>
            <person name="Salih N.S."/>
            <person name="Samson R.A."/>
            <person name="Sandor E."/>
            <person name="Sanguinetti M."/>
            <person name="Schuetze T."/>
            <person name="Sepcic K."/>
            <person name="Shelest E."/>
            <person name="Sherlock G."/>
            <person name="Sophianopoulou V."/>
            <person name="Squina F.M."/>
            <person name="Sun H."/>
            <person name="Susca A."/>
            <person name="Todd R.B."/>
            <person name="Tsang A."/>
            <person name="Unkles S.E."/>
            <person name="van de Wiele N."/>
            <person name="van Rossen-Uffink D."/>
            <person name="Oliveira J.V."/>
            <person name="Vesth T.C."/>
            <person name="Visser J."/>
            <person name="Yu J.-H."/>
            <person name="Zhou M."/>
            <person name="Andersen M.R."/>
            <person name="Archer D.B."/>
            <person name="Baker S.E."/>
            <person name="Benoit I."/>
            <person name="Brakhage A.A."/>
            <person name="Braus G.H."/>
            <person name="Fischer R."/>
            <person name="Frisvad J.C."/>
            <person name="Goldman G.H."/>
            <person name="Houbraken J."/>
            <person name="Oakley B."/>
            <person name="Pocsi I."/>
            <person name="Scazzocchio C."/>
            <person name="Seiboth B."/>
            <person name="vanKuyk P.A."/>
            <person name="Wortman J."/>
            <person name="Dyer P.S."/>
            <person name="Grigoriev I.V."/>
        </authorList>
    </citation>
    <scope>NUCLEOTIDE SEQUENCE [LARGE SCALE GENOMIC DNA]</scope>
    <source>
        <strain evidence="3">CBS 101740 / IMI 381727 / IBT 21946</strain>
    </source>
</reference>
<feature type="compositionally biased region" description="Polar residues" evidence="1">
    <location>
        <begin position="174"/>
        <end position="192"/>
    </location>
</feature>
<dbReference type="OrthoDB" id="4399046at2759"/>
<protein>
    <submittedName>
        <fullName evidence="2">Uncharacterized protein</fullName>
    </submittedName>
</protein>
<accession>A0A1L9UVL6</accession>
<dbReference type="OMA" id="RMEAVND"/>
<sequence length="206" mass="24296">MCFWMDEMEYWVEVTERGPMLYRKREQRADSSTLPPNVHHQGHVPIHSDEQYTTHQTRHQGYNTGDSPQKLFLVPKSELLELGKEAWLERRRKHEQLKESCRQLKERQERDEEYRRAQCQPRETTSYHHTDEPALRRSAHSARLYGPTVDRVEPRMEAVNDYRSQDRYPGRSQWYGSAPNNGINAHPSSTSPMGYHAQARSGGGYW</sequence>
<proteinExistence type="predicted"/>
<dbReference type="GeneID" id="93576355"/>
<feature type="region of interest" description="Disordered" evidence="1">
    <location>
        <begin position="169"/>
        <end position="206"/>
    </location>
</feature>